<dbReference type="PROSITE" id="PS50932">
    <property type="entry name" value="HTH_LACI_2"/>
    <property type="match status" value="1"/>
</dbReference>
<gene>
    <name evidence="5" type="ORF">C7460_11640</name>
</gene>
<dbReference type="RefSeq" id="WP_115869149.1">
    <property type="nucleotide sequence ID" value="NZ_QREG01000016.1"/>
</dbReference>
<dbReference type="AlphaFoldDB" id="A0A3D9L2R1"/>
<evidence type="ECO:0000256" key="1">
    <source>
        <dbReference type="ARBA" id="ARBA00023015"/>
    </source>
</evidence>
<proteinExistence type="predicted"/>
<dbReference type="Gene3D" id="3.40.50.2300">
    <property type="match status" value="2"/>
</dbReference>
<organism evidence="5 6">
    <name type="scientific">Marinoscillum furvescens DSM 4134</name>
    <dbReference type="NCBI Taxonomy" id="1122208"/>
    <lineage>
        <taxon>Bacteria</taxon>
        <taxon>Pseudomonadati</taxon>
        <taxon>Bacteroidota</taxon>
        <taxon>Cytophagia</taxon>
        <taxon>Cytophagales</taxon>
        <taxon>Reichenbachiellaceae</taxon>
        <taxon>Marinoscillum</taxon>
    </lineage>
</organism>
<dbReference type="InterPro" id="IPR028082">
    <property type="entry name" value="Peripla_BP_I"/>
</dbReference>
<dbReference type="GO" id="GO:0003700">
    <property type="term" value="F:DNA-binding transcription factor activity"/>
    <property type="evidence" value="ECO:0007669"/>
    <property type="project" value="TreeGrafter"/>
</dbReference>
<keyword evidence="3" id="KW-0804">Transcription</keyword>
<evidence type="ECO:0000259" key="4">
    <source>
        <dbReference type="PROSITE" id="PS50932"/>
    </source>
</evidence>
<evidence type="ECO:0000313" key="6">
    <source>
        <dbReference type="Proteomes" id="UP000256779"/>
    </source>
</evidence>
<name>A0A3D9L2R1_MARFU</name>
<dbReference type="InterPro" id="IPR000843">
    <property type="entry name" value="HTH_LacI"/>
</dbReference>
<dbReference type="CDD" id="cd06267">
    <property type="entry name" value="PBP1_LacI_sugar_binding-like"/>
    <property type="match status" value="1"/>
</dbReference>
<dbReference type="SMART" id="SM00354">
    <property type="entry name" value="HTH_LACI"/>
    <property type="match status" value="1"/>
</dbReference>
<evidence type="ECO:0000313" key="5">
    <source>
        <dbReference type="EMBL" id="RED95982.1"/>
    </source>
</evidence>
<dbReference type="Pfam" id="PF00356">
    <property type="entry name" value="LacI"/>
    <property type="match status" value="1"/>
</dbReference>
<reference evidence="5 6" key="1">
    <citation type="submission" date="2018-07" db="EMBL/GenBank/DDBJ databases">
        <title>Genomic Encyclopedia of Type Strains, Phase IV (KMG-IV): sequencing the most valuable type-strain genomes for metagenomic binning, comparative biology and taxonomic classification.</title>
        <authorList>
            <person name="Goeker M."/>
        </authorList>
    </citation>
    <scope>NUCLEOTIDE SEQUENCE [LARGE SCALE GENOMIC DNA]</scope>
    <source>
        <strain evidence="5 6">DSM 4134</strain>
    </source>
</reference>
<dbReference type="Gene3D" id="1.10.260.40">
    <property type="entry name" value="lambda repressor-like DNA-binding domains"/>
    <property type="match status" value="1"/>
</dbReference>
<dbReference type="OrthoDB" id="833520at2"/>
<evidence type="ECO:0000256" key="2">
    <source>
        <dbReference type="ARBA" id="ARBA00023125"/>
    </source>
</evidence>
<sequence>MKHVTIKDVARAMGCSVSTVSRAFNDKYDIHPDTRKRILDMAESMGYRPNPIARKLIKQRSFNIGMIVPEFETAFFPKVIMGAQEVLQAHNYQMIVMQSNESWETELKNVKMLVDNMVDGLIISLSSEDQNLDYYQELLSRKMPIVFFNRVADELNASKVLFEDYNWAFFATEHLITQGIKKIVHLASHEKLSFAKNRIQGFRDAHYKYRLDPGPTLNCGFSVEEGERVAQELIDKNDIPEAIFAASDLSAIGAIKTFKRNGYRIPHDLRVVGFSESRLASYIEPPLTSVSQPTTQIGKTAAELLIKEIENEVSVPQTVLLNGRLNVRASSMPSIQA</sequence>
<dbReference type="Pfam" id="PF13377">
    <property type="entry name" value="Peripla_BP_3"/>
    <property type="match status" value="1"/>
</dbReference>
<evidence type="ECO:0000256" key="3">
    <source>
        <dbReference type="ARBA" id="ARBA00023163"/>
    </source>
</evidence>
<keyword evidence="2" id="KW-0238">DNA-binding</keyword>
<dbReference type="PANTHER" id="PTHR30146:SF109">
    <property type="entry name" value="HTH-TYPE TRANSCRIPTIONAL REGULATOR GALS"/>
    <property type="match status" value="1"/>
</dbReference>
<dbReference type="CDD" id="cd01392">
    <property type="entry name" value="HTH_LacI"/>
    <property type="match status" value="1"/>
</dbReference>
<dbReference type="SUPFAM" id="SSF53822">
    <property type="entry name" value="Periplasmic binding protein-like I"/>
    <property type="match status" value="1"/>
</dbReference>
<dbReference type="GO" id="GO:0000976">
    <property type="term" value="F:transcription cis-regulatory region binding"/>
    <property type="evidence" value="ECO:0007669"/>
    <property type="project" value="TreeGrafter"/>
</dbReference>
<keyword evidence="1" id="KW-0805">Transcription regulation</keyword>
<dbReference type="SUPFAM" id="SSF47413">
    <property type="entry name" value="lambda repressor-like DNA-binding domains"/>
    <property type="match status" value="1"/>
</dbReference>
<dbReference type="EMBL" id="QREG01000016">
    <property type="protein sequence ID" value="RED95982.1"/>
    <property type="molecule type" value="Genomic_DNA"/>
</dbReference>
<keyword evidence="6" id="KW-1185">Reference proteome</keyword>
<feature type="domain" description="HTH lacI-type" evidence="4">
    <location>
        <begin position="4"/>
        <end position="58"/>
    </location>
</feature>
<dbReference type="PANTHER" id="PTHR30146">
    <property type="entry name" value="LACI-RELATED TRANSCRIPTIONAL REPRESSOR"/>
    <property type="match status" value="1"/>
</dbReference>
<comment type="caution">
    <text evidence="5">The sequence shown here is derived from an EMBL/GenBank/DDBJ whole genome shotgun (WGS) entry which is preliminary data.</text>
</comment>
<dbReference type="InterPro" id="IPR046335">
    <property type="entry name" value="LacI/GalR-like_sensor"/>
</dbReference>
<dbReference type="InterPro" id="IPR010982">
    <property type="entry name" value="Lambda_DNA-bd_dom_sf"/>
</dbReference>
<dbReference type="Proteomes" id="UP000256779">
    <property type="component" value="Unassembled WGS sequence"/>
</dbReference>
<accession>A0A3D9L2R1</accession>
<protein>
    <submittedName>
        <fullName evidence="5">LacI family transcriptional regulator</fullName>
    </submittedName>
</protein>